<accession>A0A838CQP4</accession>
<feature type="transmembrane region" description="Helical" evidence="1">
    <location>
        <begin position="5"/>
        <end position="22"/>
    </location>
</feature>
<name>A0A838CQP4_9BACI</name>
<keyword evidence="3" id="KW-1185">Reference proteome</keyword>
<evidence type="ECO:0000313" key="2">
    <source>
        <dbReference type="EMBL" id="MBA2174442.1"/>
    </source>
</evidence>
<protein>
    <submittedName>
        <fullName evidence="2">Uncharacterized protein</fullName>
    </submittedName>
</protein>
<feature type="transmembrane region" description="Helical" evidence="1">
    <location>
        <begin position="28"/>
        <end position="45"/>
    </location>
</feature>
<keyword evidence="1" id="KW-0812">Transmembrane</keyword>
<gene>
    <name evidence="2" type="ORF">H0266_05920</name>
</gene>
<dbReference type="EMBL" id="JACEFG010000001">
    <property type="protein sequence ID" value="MBA2174442.1"/>
    <property type="molecule type" value="Genomic_DNA"/>
</dbReference>
<comment type="caution">
    <text evidence="2">The sequence shown here is derived from an EMBL/GenBank/DDBJ whole genome shotgun (WGS) entry which is preliminary data.</text>
</comment>
<reference evidence="2 3" key="1">
    <citation type="journal article" date="2004" name="Extremophiles">
        <title>Halobacillus locisalis sp. nov., a halophilic bacterium isolated from a marine solar saltern of the Yellow Sea in Korea.</title>
        <authorList>
            <person name="Yoon J.H."/>
            <person name="Kang K.H."/>
            <person name="Oh T.K."/>
            <person name="Park Y.H."/>
        </authorList>
    </citation>
    <scope>NUCLEOTIDE SEQUENCE [LARGE SCALE GENOMIC DNA]</scope>
    <source>
        <strain evidence="2 3">KCTC 3788</strain>
    </source>
</reference>
<organism evidence="2 3">
    <name type="scientific">Halobacillus locisalis</name>
    <dbReference type="NCBI Taxonomy" id="220753"/>
    <lineage>
        <taxon>Bacteria</taxon>
        <taxon>Bacillati</taxon>
        <taxon>Bacillota</taxon>
        <taxon>Bacilli</taxon>
        <taxon>Bacillales</taxon>
        <taxon>Bacillaceae</taxon>
        <taxon>Halobacillus</taxon>
    </lineage>
</organism>
<dbReference type="Proteomes" id="UP000571017">
    <property type="component" value="Unassembled WGS sequence"/>
</dbReference>
<dbReference type="AlphaFoldDB" id="A0A838CQP4"/>
<evidence type="ECO:0000313" key="3">
    <source>
        <dbReference type="Proteomes" id="UP000571017"/>
    </source>
</evidence>
<sequence length="52" mass="6023">MLNRLPLIITGWGTAVVLFLINRFTFEGIMEIGWILPPLIVLPFIKKQPVRF</sequence>
<proteinExistence type="predicted"/>
<keyword evidence="1" id="KW-0472">Membrane</keyword>
<evidence type="ECO:0000256" key="1">
    <source>
        <dbReference type="SAM" id="Phobius"/>
    </source>
</evidence>
<dbReference type="RefSeq" id="WP_181471440.1">
    <property type="nucleotide sequence ID" value="NZ_JACEFG010000001.1"/>
</dbReference>
<keyword evidence="1" id="KW-1133">Transmembrane helix</keyword>